<dbReference type="InterPro" id="IPR011009">
    <property type="entry name" value="Kinase-like_dom_sf"/>
</dbReference>
<feature type="compositionally biased region" description="Basic and acidic residues" evidence="1">
    <location>
        <begin position="1"/>
        <end position="10"/>
    </location>
</feature>
<dbReference type="InterPro" id="IPR002575">
    <property type="entry name" value="Aminoglycoside_PTrfase"/>
</dbReference>
<accession>A0A0D2G348</accession>
<dbReference type="PANTHER" id="PTHR21310">
    <property type="entry name" value="AMINOGLYCOSIDE PHOSPHOTRANSFERASE-RELATED-RELATED"/>
    <property type="match status" value="1"/>
</dbReference>
<dbReference type="CDD" id="cd05120">
    <property type="entry name" value="APH_ChoK_like"/>
    <property type="match status" value="1"/>
</dbReference>
<evidence type="ECO:0000313" key="3">
    <source>
        <dbReference type="EMBL" id="KIX08967.1"/>
    </source>
</evidence>
<sequence length="326" mass="36353">MAEDHVKDPFEVTSDPSASNPNTTFPLEGRDIFKVSESELAAIADTAPSLHTLSGARVARISRNLVIKKSMLTLPSEAEAMKLVSQRTSIHLPRVYRSFTVYGTGGIYDSTGYIIMDYIDGICLSECWEKLLPNEREDVIRQVVDMIRELQSLHLPFVGPIGGGPSHGKWFSIYGSGPFTGVSDFEEYCNGRLEMAKTTGNTPTCTPPFKFSSFVMIHQDIAPRNLLLHPSGRLYLIDWGCAGAYPPIFEAAAIARESDDDGFSHSVLQRLEYNQQALQQLMGIRAVLHFFNETDVEKLEVWMKSRQTKPIDKVSDRFPTPNKTSA</sequence>
<dbReference type="InterPro" id="IPR051678">
    <property type="entry name" value="AGP_Transferase"/>
</dbReference>
<dbReference type="Gene3D" id="3.90.1200.10">
    <property type="match status" value="1"/>
</dbReference>
<dbReference type="AlphaFoldDB" id="A0A0D2G348"/>
<dbReference type="RefSeq" id="XP_013276103.1">
    <property type="nucleotide sequence ID" value="XM_013420649.1"/>
</dbReference>
<proteinExistence type="predicted"/>
<dbReference type="Pfam" id="PF01636">
    <property type="entry name" value="APH"/>
    <property type="match status" value="1"/>
</dbReference>
<keyword evidence="4" id="KW-1185">Reference proteome</keyword>
<evidence type="ECO:0000256" key="1">
    <source>
        <dbReference type="SAM" id="MobiDB-lite"/>
    </source>
</evidence>
<evidence type="ECO:0000313" key="4">
    <source>
        <dbReference type="Proteomes" id="UP000053617"/>
    </source>
</evidence>
<dbReference type="HOGENOM" id="CLU_021768_2_2_1"/>
<reference evidence="3 4" key="1">
    <citation type="submission" date="2015-01" db="EMBL/GenBank/DDBJ databases">
        <title>The Genome Sequence of Rhinocladiella mackenzie CBS 650.93.</title>
        <authorList>
            <consortium name="The Broad Institute Genomics Platform"/>
            <person name="Cuomo C."/>
            <person name="de Hoog S."/>
            <person name="Gorbushina A."/>
            <person name="Stielow B."/>
            <person name="Teixiera M."/>
            <person name="Abouelleil A."/>
            <person name="Chapman S.B."/>
            <person name="Priest M."/>
            <person name="Young S.K."/>
            <person name="Wortman J."/>
            <person name="Nusbaum C."/>
            <person name="Birren B."/>
        </authorList>
    </citation>
    <scope>NUCLEOTIDE SEQUENCE [LARGE SCALE GENOMIC DNA]</scope>
    <source>
        <strain evidence="3 4">CBS 650.93</strain>
    </source>
</reference>
<dbReference type="SUPFAM" id="SSF56112">
    <property type="entry name" value="Protein kinase-like (PK-like)"/>
    <property type="match status" value="1"/>
</dbReference>
<dbReference type="OrthoDB" id="3250044at2759"/>
<feature type="compositionally biased region" description="Polar residues" evidence="1">
    <location>
        <begin position="14"/>
        <end position="24"/>
    </location>
</feature>
<dbReference type="STRING" id="1442369.A0A0D2G348"/>
<dbReference type="Proteomes" id="UP000053617">
    <property type="component" value="Unassembled WGS sequence"/>
</dbReference>
<dbReference type="VEuPathDB" id="FungiDB:Z518_00045"/>
<organism evidence="3 4">
    <name type="scientific">Rhinocladiella mackenziei CBS 650.93</name>
    <dbReference type="NCBI Taxonomy" id="1442369"/>
    <lineage>
        <taxon>Eukaryota</taxon>
        <taxon>Fungi</taxon>
        <taxon>Dikarya</taxon>
        <taxon>Ascomycota</taxon>
        <taxon>Pezizomycotina</taxon>
        <taxon>Eurotiomycetes</taxon>
        <taxon>Chaetothyriomycetidae</taxon>
        <taxon>Chaetothyriales</taxon>
        <taxon>Herpotrichiellaceae</taxon>
        <taxon>Rhinocladiella</taxon>
    </lineage>
</organism>
<dbReference type="GeneID" id="25288116"/>
<dbReference type="PANTHER" id="PTHR21310:SF39">
    <property type="entry name" value="AMINOGLYCOSIDE PHOSPHOTRANSFERASE DOMAIN-CONTAINING PROTEIN"/>
    <property type="match status" value="1"/>
</dbReference>
<evidence type="ECO:0000259" key="2">
    <source>
        <dbReference type="Pfam" id="PF01636"/>
    </source>
</evidence>
<name>A0A0D2G348_9EURO</name>
<dbReference type="EMBL" id="KN847475">
    <property type="protein sequence ID" value="KIX08967.1"/>
    <property type="molecule type" value="Genomic_DNA"/>
</dbReference>
<feature type="domain" description="Aminoglycoside phosphotransferase" evidence="2">
    <location>
        <begin position="214"/>
        <end position="269"/>
    </location>
</feature>
<gene>
    <name evidence="3" type="ORF">Z518_00045</name>
</gene>
<protein>
    <recommendedName>
        <fullName evidence="2">Aminoglycoside phosphotransferase domain-containing protein</fullName>
    </recommendedName>
</protein>
<feature type="region of interest" description="Disordered" evidence="1">
    <location>
        <begin position="1"/>
        <end position="24"/>
    </location>
</feature>